<dbReference type="OrthoDB" id="5582316at2"/>
<dbReference type="PANTHER" id="PTHR42941">
    <property type="entry name" value="SLL1037 PROTEIN"/>
    <property type="match status" value="1"/>
</dbReference>
<protein>
    <recommendedName>
        <fullName evidence="4">C4-dicarboxylate ABC transporter substrate-binding protein</fullName>
    </recommendedName>
</protein>
<evidence type="ECO:0000313" key="3">
    <source>
        <dbReference type="Proteomes" id="UP000052982"/>
    </source>
</evidence>
<comment type="caution">
    <text evidence="2">The sequence shown here is derived from an EMBL/GenBank/DDBJ whole genome shotgun (WGS) entry which is preliminary data.</text>
</comment>
<dbReference type="EMBL" id="LMWW01000078">
    <property type="protein sequence ID" value="KUN75490.1"/>
    <property type="molecule type" value="Genomic_DNA"/>
</dbReference>
<evidence type="ECO:0000256" key="1">
    <source>
        <dbReference type="SAM" id="Phobius"/>
    </source>
</evidence>
<dbReference type="InterPro" id="IPR011852">
    <property type="entry name" value="TRAP_TAXI"/>
</dbReference>
<proteinExistence type="predicted"/>
<dbReference type="Pfam" id="PF16868">
    <property type="entry name" value="NMT1_3"/>
    <property type="match status" value="1"/>
</dbReference>
<dbReference type="CDD" id="cd13569">
    <property type="entry name" value="PBP2_TAXI_TRAP_like_1"/>
    <property type="match status" value="1"/>
</dbReference>
<keyword evidence="3" id="KW-1185">Reference proteome</keyword>
<dbReference type="AlphaFoldDB" id="A0A101SK40"/>
<dbReference type="PANTHER" id="PTHR42941:SF1">
    <property type="entry name" value="SLL1037 PROTEIN"/>
    <property type="match status" value="1"/>
</dbReference>
<evidence type="ECO:0000313" key="2">
    <source>
        <dbReference type="EMBL" id="KUN75490.1"/>
    </source>
</evidence>
<dbReference type="SUPFAM" id="SSF53850">
    <property type="entry name" value="Periplasmic binding protein-like II"/>
    <property type="match status" value="1"/>
</dbReference>
<feature type="transmembrane region" description="Helical" evidence="1">
    <location>
        <begin position="12"/>
        <end position="32"/>
    </location>
</feature>
<organism evidence="2 3">
    <name type="scientific">Streptomyces griseoruber</name>
    <dbReference type="NCBI Taxonomy" id="1943"/>
    <lineage>
        <taxon>Bacteria</taxon>
        <taxon>Bacillati</taxon>
        <taxon>Actinomycetota</taxon>
        <taxon>Actinomycetes</taxon>
        <taxon>Kitasatosporales</taxon>
        <taxon>Streptomycetaceae</taxon>
        <taxon>Streptomyces</taxon>
    </lineage>
</organism>
<reference evidence="2 3" key="1">
    <citation type="submission" date="2015-10" db="EMBL/GenBank/DDBJ databases">
        <title>Draft genome sequence of Streptomyces griseoruber DSM 40281, type strain for the species Streptomyces griseoruber.</title>
        <authorList>
            <person name="Ruckert C."/>
            <person name="Winkler A."/>
            <person name="Kalinowski J."/>
            <person name="Kampfer P."/>
            <person name="Glaeser S."/>
        </authorList>
    </citation>
    <scope>NUCLEOTIDE SEQUENCE [LARGE SCALE GENOMIC DNA]</scope>
    <source>
        <strain evidence="2 3">DSM 40281</strain>
    </source>
</reference>
<dbReference type="Proteomes" id="UP000052982">
    <property type="component" value="Unassembled WGS sequence"/>
</dbReference>
<keyword evidence="1" id="KW-1133">Transmembrane helix</keyword>
<sequence>MSKVLSRIGRRQARQGAAAGVVVLGLLLWWLLPLGEDPPSGTITFSTGTSRGVYQSYGAQLRDALAKDMPGLTVILRSSNGSQDNVERVATGGADFTIAAADAVQLYESRHPGSAARLRGVARLYDDYVQLVVPRDSDVRSVADLKGKTVATGLSGSGVRLIANRVLQAAGLDPDKDVKAVEKGINNGPQALRQGEIDAFFWSGGIPTGGLTDLAKTFAFRFVPIDAALVAKMHGQDSSTSYYRATNMSESVYRSVQNGETVPTIAVSNVLITRTDMDPRLTEWMTRIVIKSRDDIGSRVHSAQLVDLRTAIDTNPLPLHDGARRYYRSVKP</sequence>
<name>A0A101SK40_9ACTN</name>
<keyword evidence="1" id="KW-0812">Transmembrane</keyword>
<keyword evidence="1" id="KW-0472">Membrane</keyword>
<gene>
    <name evidence="2" type="ORF">AQJ64_42160</name>
</gene>
<accession>A0A101SK40</accession>
<dbReference type="STRING" id="1943.AQJ64_42160"/>
<dbReference type="RefSeq" id="WP_059203496.1">
    <property type="nucleotide sequence ID" value="NZ_JBIRRP010000011.1"/>
</dbReference>
<evidence type="ECO:0008006" key="4">
    <source>
        <dbReference type="Google" id="ProtNLM"/>
    </source>
</evidence>
<dbReference type="NCBIfam" id="TIGR02122">
    <property type="entry name" value="TRAP_TAXI"/>
    <property type="match status" value="1"/>
</dbReference>
<dbReference type="Gene3D" id="3.40.190.10">
    <property type="entry name" value="Periplasmic binding protein-like II"/>
    <property type="match status" value="2"/>
</dbReference>